<comment type="caution">
    <text evidence="2">The sequence shown here is derived from an EMBL/GenBank/DDBJ whole genome shotgun (WGS) entry which is preliminary data.</text>
</comment>
<dbReference type="SUPFAM" id="SSF56300">
    <property type="entry name" value="Metallo-dependent phosphatases"/>
    <property type="match status" value="1"/>
</dbReference>
<keyword evidence="3" id="KW-1185">Reference proteome</keyword>
<dbReference type="InterPro" id="IPR004843">
    <property type="entry name" value="Calcineurin-like_PHP"/>
</dbReference>
<name>A0A395NJ77_TRIAR</name>
<proteinExistence type="predicted"/>
<accession>A0A395NJ77</accession>
<dbReference type="PANTHER" id="PTHR12905:SF0">
    <property type="entry name" value="CALCINEURIN-LIKE PHOSPHOESTERASE DOMAIN-CONTAINING PROTEIN"/>
    <property type="match status" value="1"/>
</dbReference>
<dbReference type="Gene3D" id="3.60.21.10">
    <property type="match status" value="1"/>
</dbReference>
<dbReference type="OrthoDB" id="630188at2759"/>
<protein>
    <submittedName>
        <fullName evidence="2">Metallophosphoesterase domain-containing 1</fullName>
    </submittedName>
</protein>
<dbReference type="PANTHER" id="PTHR12905">
    <property type="entry name" value="METALLOPHOSPHOESTERASE"/>
    <property type="match status" value="1"/>
</dbReference>
<evidence type="ECO:0000313" key="2">
    <source>
        <dbReference type="EMBL" id="RFU76090.1"/>
    </source>
</evidence>
<dbReference type="InterPro" id="IPR029052">
    <property type="entry name" value="Metallo-depent_PP-like"/>
</dbReference>
<dbReference type="CDD" id="cd07379">
    <property type="entry name" value="MPP_239FB"/>
    <property type="match status" value="1"/>
</dbReference>
<gene>
    <name evidence="2" type="ORF">TARUN_6162</name>
</gene>
<organism evidence="2 3">
    <name type="scientific">Trichoderma arundinaceum</name>
    <dbReference type="NCBI Taxonomy" id="490622"/>
    <lineage>
        <taxon>Eukaryota</taxon>
        <taxon>Fungi</taxon>
        <taxon>Dikarya</taxon>
        <taxon>Ascomycota</taxon>
        <taxon>Pezizomycotina</taxon>
        <taxon>Sordariomycetes</taxon>
        <taxon>Hypocreomycetidae</taxon>
        <taxon>Hypocreales</taxon>
        <taxon>Hypocreaceae</taxon>
        <taxon>Trichoderma</taxon>
    </lineage>
</organism>
<dbReference type="AlphaFoldDB" id="A0A395NJ77"/>
<dbReference type="InterPro" id="IPR051693">
    <property type="entry name" value="UPF0046_metallophosphoest"/>
</dbReference>
<dbReference type="Pfam" id="PF00149">
    <property type="entry name" value="Metallophos"/>
    <property type="match status" value="1"/>
</dbReference>
<dbReference type="EMBL" id="PXOA01000382">
    <property type="protein sequence ID" value="RFU76090.1"/>
    <property type="molecule type" value="Genomic_DNA"/>
</dbReference>
<sequence>MTATTQALPGGIKTKFLIISDTHGLQLPIDIDTTVDVAIHCGDLTEHSKLDEFRAAIRLMDRINAPLKLVIAGNHDFSLDVPVFKQKICEAKELASEPFGDALIKREFGEYGAARTILQEANDRAIVFLDEGSHQFHLENGALLKVFASPYTPSTNSASGWGFQYSEVHKFDIHDEIDVVITHGPPLGIMDISSEKKRIGCPQLFAAIAKAQPLVHCFGHTHEGWGAKLVTWRPQLSDTPSHFTDIDNDKSHVIETLLSLKGSEFESMEERKLREDRSAEHRMRGYCRTSHCGDDMRHLENSQTLFVNAAVKGHDGLDQLPWVVDIELPPTATT</sequence>
<evidence type="ECO:0000313" key="3">
    <source>
        <dbReference type="Proteomes" id="UP000266272"/>
    </source>
</evidence>
<feature type="domain" description="Calcineurin-like phosphoesterase" evidence="1">
    <location>
        <begin position="15"/>
        <end position="223"/>
    </location>
</feature>
<dbReference type="Proteomes" id="UP000266272">
    <property type="component" value="Unassembled WGS sequence"/>
</dbReference>
<reference evidence="2 3" key="1">
    <citation type="journal article" date="2018" name="PLoS Pathog.">
        <title>Evolution of structural diversity of trichothecenes, a family of toxins produced by plant pathogenic and entomopathogenic fungi.</title>
        <authorList>
            <person name="Proctor R.H."/>
            <person name="McCormick S.P."/>
            <person name="Kim H.S."/>
            <person name="Cardoza R.E."/>
            <person name="Stanley A.M."/>
            <person name="Lindo L."/>
            <person name="Kelly A."/>
            <person name="Brown D.W."/>
            <person name="Lee T."/>
            <person name="Vaughan M.M."/>
            <person name="Alexander N.J."/>
            <person name="Busman M."/>
            <person name="Gutierrez S."/>
        </authorList>
    </citation>
    <scope>NUCLEOTIDE SEQUENCE [LARGE SCALE GENOMIC DNA]</scope>
    <source>
        <strain evidence="2 3">IBT 40837</strain>
    </source>
</reference>
<dbReference type="GO" id="GO:0016787">
    <property type="term" value="F:hydrolase activity"/>
    <property type="evidence" value="ECO:0007669"/>
    <property type="project" value="InterPro"/>
</dbReference>
<evidence type="ECO:0000259" key="1">
    <source>
        <dbReference type="Pfam" id="PF00149"/>
    </source>
</evidence>